<dbReference type="Proteomes" id="UP000617979">
    <property type="component" value="Unassembled WGS sequence"/>
</dbReference>
<feature type="region of interest" description="Disordered" evidence="1">
    <location>
        <begin position="1"/>
        <end position="20"/>
    </location>
</feature>
<reference evidence="3" key="1">
    <citation type="journal article" date="2019" name="Int. J. Syst. Evol. Microbiol.">
        <title>The Global Catalogue of Microorganisms (GCM) 10K type strain sequencing project: providing services to taxonomists for standard genome sequencing and annotation.</title>
        <authorList>
            <consortium name="The Broad Institute Genomics Platform"/>
            <consortium name="The Broad Institute Genome Sequencing Center for Infectious Disease"/>
            <person name="Wu L."/>
            <person name="Ma J."/>
        </authorList>
    </citation>
    <scope>NUCLEOTIDE SEQUENCE [LARGE SCALE GENOMIC DNA]</scope>
    <source>
        <strain evidence="3">CGMCC 1.12404</strain>
    </source>
</reference>
<comment type="caution">
    <text evidence="2">The sequence shown here is derived from an EMBL/GenBank/DDBJ whole genome shotgun (WGS) entry which is preliminary data.</text>
</comment>
<protein>
    <submittedName>
        <fullName evidence="2">Uncharacterized protein</fullName>
    </submittedName>
</protein>
<feature type="compositionally biased region" description="Basic and acidic residues" evidence="1">
    <location>
        <begin position="1"/>
        <end position="10"/>
    </location>
</feature>
<proteinExistence type="predicted"/>
<name>A0ABQ1GFF7_9BACL</name>
<keyword evidence="3" id="KW-1185">Reference proteome</keyword>
<evidence type="ECO:0000313" key="3">
    <source>
        <dbReference type="Proteomes" id="UP000617979"/>
    </source>
</evidence>
<organism evidence="2 3">
    <name type="scientific">Kroppenstedtia guangzhouensis</name>
    <dbReference type="NCBI Taxonomy" id="1274356"/>
    <lineage>
        <taxon>Bacteria</taxon>
        <taxon>Bacillati</taxon>
        <taxon>Bacillota</taxon>
        <taxon>Bacilli</taxon>
        <taxon>Bacillales</taxon>
        <taxon>Thermoactinomycetaceae</taxon>
        <taxon>Kroppenstedtia</taxon>
    </lineage>
</organism>
<gene>
    <name evidence="2" type="ORF">GCM10007416_14510</name>
</gene>
<accession>A0ABQ1GFF7</accession>
<evidence type="ECO:0000313" key="2">
    <source>
        <dbReference type="EMBL" id="GGA42578.1"/>
    </source>
</evidence>
<evidence type="ECO:0000256" key="1">
    <source>
        <dbReference type="SAM" id="MobiDB-lite"/>
    </source>
</evidence>
<feature type="region of interest" description="Disordered" evidence="1">
    <location>
        <begin position="36"/>
        <end position="75"/>
    </location>
</feature>
<sequence length="75" mass="7973">MDNKGGDHSKPVGRGHGLCDGCRLRLCSLEWEKRESESDAESDLSGDGGNVGLVSDPRGKCSRGSEENFGSGRFS</sequence>
<dbReference type="EMBL" id="BMEX01000004">
    <property type="protein sequence ID" value="GGA42578.1"/>
    <property type="molecule type" value="Genomic_DNA"/>
</dbReference>
<feature type="compositionally biased region" description="Basic and acidic residues" evidence="1">
    <location>
        <begin position="57"/>
        <end position="66"/>
    </location>
</feature>